<dbReference type="EMBL" id="MU853346">
    <property type="protein sequence ID" value="KAK4111374.1"/>
    <property type="molecule type" value="Genomic_DNA"/>
</dbReference>
<comment type="caution">
    <text evidence="2">The sequence shown here is derived from an EMBL/GenBank/DDBJ whole genome shotgun (WGS) entry which is preliminary data.</text>
</comment>
<protein>
    <submittedName>
        <fullName evidence="2">Uncharacterized protein</fullName>
    </submittedName>
</protein>
<evidence type="ECO:0000313" key="3">
    <source>
        <dbReference type="Proteomes" id="UP001302812"/>
    </source>
</evidence>
<feature type="region of interest" description="Disordered" evidence="1">
    <location>
        <begin position="351"/>
        <end position="373"/>
    </location>
</feature>
<gene>
    <name evidence="2" type="ORF">N656DRAFT_157525</name>
</gene>
<name>A0AAN6TBL7_9PEZI</name>
<proteinExistence type="predicted"/>
<sequence length="533" mass="58968">MNASQSTRHMRRTILRFALKSILVDERPNVYKDPQLVLKPQLELPPRRPYTGSRPRVPLWRHFLMVHVKDKAEELVKFDLSGFKKVQSAIDPTLQHWVRCSPPEHSFIFQYANELEKGSHILRVTLQNRADFEAVFREFEALGLDIVYEHQDSQVQSHATARSPAGDQGMPDRIPWVLRSLGEVSNLAPRPAAPPDIGAGLSATRSSLYPATIYRPPSQPVGLSASSRLGQGGLSPATVPSRPATTIGLPGVLGQGIYKVSKLGYGSFGRPMVRTPTMLGGQGPRLYTVSKHFDKTIDRRDIYLARRRSSGAGPDGPGLGLSENPSLMSSQPERTYEPARQYLGALQLQARPSSDMGAASRNTQNRSRPSWLHRTDNSLDPAREYYPWTQFVPAPAVNTGNQPFPSSAAEDAVGMVSSQESTAVNDDSVGDYCDIDHGNDLLEVLDRQELGENWLLQLFQIQHEGLCEAGRIWDELLAKGAADSASAKGPEELVRILSKFEGEFVKSWDAIVSTTARKMREVQAQKLTLSDVK</sequence>
<evidence type="ECO:0000313" key="2">
    <source>
        <dbReference type="EMBL" id="KAK4111374.1"/>
    </source>
</evidence>
<reference evidence="2" key="1">
    <citation type="journal article" date="2023" name="Mol. Phylogenet. Evol.">
        <title>Genome-scale phylogeny and comparative genomics of the fungal order Sordariales.</title>
        <authorList>
            <person name="Hensen N."/>
            <person name="Bonometti L."/>
            <person name="Westerberg I."/>
            <person name="Brannstrom I.O."/>
            <person name="Guillou S."/>
            <person name="Cros-Aarteil S."/>
            <person name="Calhoun S."/>
            <person name="Haridas S."/>
            <person name="Kuo A."/>
            <person name="Mondo S."/>
            <person name="Pangilinan J."/>
            <person name="Riley R."/>
            <person name="LaButti K."/>
            <person name="Andreopoulos B."/>
            <person name="Lipzen A."/>
            <person name="Chen C."/>
            <person name="Yan M."/>
            <person name="Daum C."/>
            <person name="Ng V."/>
            <person name="Clum A."/>
            <person name="Steindorff A."/>
            <person name="Ohm R.A."/>
            <person name="Martin F."/>
            <person name="Silar P."/>
            <person name="Natvig D.O."/>
            <person name="Lalanne C."/>
            <person name="Gautier V."/>
            <person name="Ament-Velasquez S.L."/>
            <person name="Kruys A."/>
            <person name="Hutchinson M.I."/>
            <person name="Powell A.J."/>
            <person name="Barry K."/>
            <person name="Miller A.N."/>
            <person name="Grigoriev I.V."/>
            <person name="Debuchy R."/>
            <person name="Gladieux P."/>
            <person name="Hiltunen Thoren M."/>
            <person name="Johannesson H."/>
        </authorList>
    </citation>
    <scope>NUCLEOTIDE SEQUENCE</scope>
    <source>
        <strain evidence="2">CBS 508.74</strain>
    </source>
</reference>
<dbReference type="RefSeq" id="XP_064668944.1">
    <property type="nucleotide sequence ID" value="XM_064808695.1"/>
</dbReference>
<keyword evidence="3" id="KW-1185">Reference proteome</keyword>
<accession>A0AAN6TBL7</accession>
<organism evidence="2 3">
    <name type="scientific">Canariomyces notabilis</name>
    <dbReference type="NCBI Taxonomy" id="2074819"/>
    <lineage>
        <taxon>Eukaryota</taxon>
        <taxon>Fungi</taxon>
        <taxon>Dikarya</taxon>
        <taxon>Ascomycota</taxon>
        <taxon>Pezizomycotina</taxon>
        <taxon>Sordariomycetes</taxon>
        <taxon>Sordariomycetidae</taxon>
        <taxon>Sordariales</taxon>
        <taxon>Chaetomiaceae</taxon>
        <taxon>Canariomyces</taxon>
    </lineage>
</organism>
<feature type="region of interest" description="Disordered" evidence="1">
    <location>
        <begin position="307"/>
        <end position="334"/>
    </location>
</feature>
<evidence type="ECO:0000256" key="1">
    <source>
        <dbReference type="SAM" id="MobiDB-lite"/>
    </source>
</evidence>
<dbReference type="AlphaFoldDB" id="A0AAN6TBL7"/>
<dbReference type="Proteomes" id="UP001302812">
    <property type="component" value="Unassembled WGS sequence"/>
</dbReference>
<reference evidence="2" key="2">
    <citation type="submission" date="2023-05" db="EMBL/GenBank/DDBJ databases">
        <authorList>
            <consortium name="Lawrence Berkeley National Laboratory"/>
            <person name="Steindorff A."/>
            <person name="Hensen N."/>
            <person name="Bonometti L."/>
            <person name="Westerberg I."/>
            <person name="Brannstrom I.O."/>
            <person name="Guillou S."/>
            <person name="Cros-Aarteil S."/>
            <person name="Calhoun S."/>
            <person name="Haridas S."/>
            <person name="Kuo A."/>
            <person name="Mondo S."/>
            <person name="Pangilinan J."/>
            <person name="Riley R."/>
            <person name="Labutti K."/>
            <person name="Andreopoulos B."/>
            <person name="Lipzen A."/>
            <person name="Chen C."/>
            <person name="Yanf M."/>
            <person name="Daum C."/>
            <person name="Ng V."/>
            <person name="Clum A."/>
            <person name="Ohm R."/>
            <person name="Martin F."/>
            <person name="Silar P."/>
            <person name="Natvig D."/>
            <person name="Lalanne C."/>
            <person name="Gautier V."/>
            <person name="Ament-Velasquez S.L."/>
            <person name="Kruys A."/>
            <person name="Hutchinson M.I."/>
            <person name="Powell A.J."/>
            <person name="Barry K."/>
            <person name="Miller A.N."/>
            <person name="Grigoriev I.V."/>
            <person name="Debuchy R."/>
            <person name="Gladieux P."/>
            <person name="Thoren M.H."/>
            <person name="Johannesson H."/>
        </authorList>
    </citation>
    <scope>NUCLEOTIDE SEQUENCE</scope>
    <source>
        <strain evidence="2">CBS 508.74</strain>
    </source>
</reference>
<feature type="compositionally biased region" description="Polar residues" evidence="1">
    <location>
        <begin position="323"/>
        <end position="333"/>
    </location>
</feature>
<dbReference type="GeneID" id="89932818"/>